<sequence length="211" mass="22382">MRPHTFCLIFASALMVVGLAAAPATPRHHHSVNISGGDRRPANDCSDLRIRFDDRDAVVRAETRTLSKAEAPVLKVHPHANGGTQMVGWDQNNYSVTACKAVEAGDGAEGRLSGITMSIENGSVSTHGPSGEAEHWTVYLLIRTPKSATVEVETLNGPISFYDVDGKLTAHAHNGPISMRNFSGDADISALNGPISVEGSSGSLRIRTENG</sequence>
<evidence type="ECO:0000256" key="1">
    <source>
        <dbReference type="SAM" id="SignalP"/>
    </source>
</evidence>
<proteinExistence type="predicted"/>
<gene>
    <name evidence="2" type="ORF">HRJ53_23125</name>
</gene>
<keyword evidence="3" id="KW-1185">Reference proteome</keyword>
<feature type="chain" id="PRO_5030710996" description="Adhesin domain-containing protein" evidence="1">
    <location>
        <begin position="23"/>
        <end position="211"/>
    </location>
</feature>
<accession>A0A7V8NUP7</accession>
<evidence type="ECO:0000313" key="2">
    <source>
        <dbReference type="EMBL" id="MBA0087890.1"/>
    </source>
</evidence>
<dbReference type="Proteomes" id="UP000567293">
    <property type="component" value="Unassembled WGS sequence"/>
</dbReference>
<keyword evidence="1" id="KW-0732">Signal</keyword>
<reference evidence="2" key="1">
    <citation type="submission" date="2020-06" db="EMBL/GenBank/DDBJ databases">
        <title>Legume-microbial interactions unlock mineral nutrients during tropical forest succession.</title>
        <authorList>
            <person name="Epihov D.Z."/>
        </authorList>
    </citation>
    <scope>NUCLEOTIDE SEQUENCE [LARGE SCALE GENOMIC DNA]</scope>
    <source>
        <strain evidence="2">Pan2503</strain>
    </source>
</reference>
<evidence type="ECO:0008006" key="4">
    <source>
        <dbReference type="Google" id="ProtNLM"/>
    </source>
</evidence>
<dbReference type="AlphaFoldDB" id="A0A7V8NUP7"/>
<feature type="signal peptide" evidence="1">
    <location>
        <begin position="1"/>
        <end position="22"/>
    </location>
</feature>
<protein>
    <recommendedName>
        <fullName evidence="4">Adhesin domain-containing protein</fullName>
    </recommendedName>
</protein>
<evidence type="ECO:0000313" key="3">
    <source>
        <dbReference type="Proteomes" id="UP000567293"/>
    </source>
</evidence>
<comment type="caution">
    <text evidence="2">The sequence shown here is derived from an EMBL/GenBank/DDBJ whole genome shotgun (WGS) entry which is preliminary data.</text>
</comment>
<feature type="non-terminal residue" evidence="2">
    <location>
        <position position="211"/>
    </location>
</feature>
<dbReference type="EMBL" id="JACDQQ010002237">
    <property type="protein sequence ID" value="MBA0087890.1"/>
    <property type="molecule type" value="Genomic_DNA"/>
</dbReference>
<name>A0A7V8NUP7_9BACT</name>
<organism evidence="2 3">
    <name type="scientific">Candidatus Acidiferrum panamense</name>
    <dbReference type="NCBI Taxonomy" id="2741543"/>
    <lineage>
        <taxon>Bacteria</taxon>
        <taxon>Pseudomonadati</taxon>
        <taxon>Acidobacteriota</taxon>
        <taxon>Terriglobia</taxon>
        <taxon>Candidatus Acidiferrales</taxon>
        <taxon>Candidatus Acidiferrum</taxon>
    </lineage>
</organism>